<sequence length="245" mass="26942">MFKPDVPVFDGNAALGRRHDQRVRSDSRGGLIAAMDRAGIGRALVHTPYAVTYDTQAGNRHLLELIGGEARLAPQFVVNFTADAVEAFARGAEGAGVRSLRAFPKTHLYPLTPWALGEWGDWMAGAGVGLWVSASEVDPRDLYDVASAWQGLRVALTDVHYVHHAVLQPLLRALPNLYVDLSRYDVPNAVERLVARMGPDRLLYGSAFPDLDPAPYLFYLHRCGFDRRTLQAICHDNLARLLGSG</sequence>
<gene>
    <name evidence="2" type="ORF">A3F84_10060</name>
</gene>
<evidence type="ECO:0000259" key="1">
    <source>
        <dbReference type="Pfam" id="PF04909"/>
    </source>
</evidence>
<dbReference type="Pfam" id="PF04909">
    <property type="entry name" value="Amidohydro_2"/>
    <property type="match status" value="1"/>
</dbReference>
<dbReference type="InterPro" id="IPR032466">
    <property type="entry name" value="Metal_Hydrolase"/>
</dbReference>
<accession>A0A1F6CUC9</accession>
<dbReference type="GO" id="GO:0016787">
    <property type="term" value="F:hydrolase activity"/>
    <property type="evidence" value="ECO:0007669"/>
    <property type="project" value="InterPro"/>
</dbReference>
<name>A0A1F6CUC9_HANXR</name>
<evidence type="ECO:0000313" key="2">
    <source>
        <dbReference type="EMBL" id="OGG52763.1"/>
    </source>
</evidence>
<organism evidence="2 3">
    <name type="scientific">Handelsmanbacteria sp. (strain RIFCSPLOWO2_12_FULL_64_10)</name>
    <dbReference type="NCBI Taxonomy" id="1817868"/>
    <lineage>
        <taxon>Bacteria</taxon>
        <taxon>Candidatus Handelsmaniibacteriota</taxon>
    </lineage>
</organism>
<reference evidence="2 3" key="1">
    <citation type="journal article" date="2016" name="Nat. Commun.">
        <title>Thousands of microbial genomes shed light on interconnected biogeochemical processes in an aquifer system.</title>
        <authorList>
            <person name="Anantharaman K."/>
            <person name="Brown C.T."/>
            <person name="Hug L.A."/>
            <person name="Sharon I."/>
            <person name="Castelle C.J."/>
            <person name="Probst A.J."/>
            <person name="Thomas B.C."/>
            <person name="Singh A."/>
            <person name="Wilkins M.J."/>
            <person name="Karaoz U."/>
            <person name="Brodie E.L."/>
            <person name="Williams K.H."/>
            <person name="Hubbard S.S."/>
            <person name="Banfield J.F."/>
        </authorList>
    </citation>
    <scope>NUCLEOTIDE SEQUENCE [LARGE SCALE GENOMIC DNA]</scope>
    <source>
        <strain evidence="3">RIFCSPLOWO2_12_FULL_64_10</strain>
    </source>
</reference>
<dbReference type="SUPFAM" id="SSF51556">
    <property type="entry name" value="Metallo-dependent hydrolases"/>
    <property type="match status" value="1"/>
</dbReference>
<dbReference type="AlphaFoldDB" id="A0A1F6CUC9"/>
<feature type="domain" description="Amidohydrolase-related" evidence="1">
    <location>
        <begin position="57"/>
        <end position="243"/>
    </location>
</feature>
<dbReference type="Proteomes" id="UP000178606">
    <property type="component" value="Unassembled WGS sequence"/>
</dbReference>
<comment type="caution">
    <text evidence="2">The sequence shown here is derived from an EMBL/GenBank/DDBJ whole genome shotgun (WGS) entry which is preliminary data.</text>
</comment>
<evidence type="ECO:0000313" key="3">
    <source>
        <dbReference type="Proteomes" id="UP000178606"/>
    </source>
</evidence>
<protein>
    <recommendedName>
        <fullName evidence="1">Amidohydrolase-related domain-containing protein</fullName>
    </recommendedName>
</protein>
<proteinExistence type="predicted"/>
<dbReference type="InterPro" id="IPR006680">
    <property type="entry name" value="Amidohydro-rel"/>
</dbReference>
<dbReference type="Gene3D" id="3.20.20.140">
    <property type="entry name" value="Metal-dependent hydrolases"/>
    <property type="match status" value="1"/>
</dbReference>
<dbReference type="EMBL" id="MFKF01000135">
    <property type="protein sequence ID" value="OGG52763.1"/>
    <property type="molecule type" value="Genomic_DNA"/>
</dbReference>